<dbReference type="Proteomes" id="UP000657574">
    <property type="component" value="Unassembled WGS sequence"/>
</dbReference>
<evidence type="ECO:0000256" key="9">
    <source>
        <dbReference type="ARBA" id="ARBA00023157"/>
    </source>
</evidence>
<dbReference type="EMBL" id="BMQA01000078">
    <property type="protein sequence ID" value="GGJ64031.1"/>
    <property type="molecule type" value="Genomic_DNA"/>
</dbReference>
<feature type="domain" description="4Fe-4S Wbl-type" evidence="12">
    <location>
        <begin position="16"/>
        <end position="78"/>
    </location>
</feature>
<evidence type="ECO:0000313" key="13">
    <source>
        <dbReference type="EMBL" id="GGJ64031.1"/>
    </source>
</evidence>
<dbReference type="PANTHER" id="PTHR38839:SF6">
    <property type="entry name" value="TRANSCRIPTIONAL REGULATOR WHIB1"/>
    <property type="match status" value="1"/>
</dbReference>
<gene>
    <name evidence="11 13" type="primary">whiB</name>
    <name evidence="13" type="ORF">GCM10010121_088340</name>
</gene>
<dbReference type="GO" id="GO:0045892">
    <property type="term" value="P:negative regulation of DNA-templated transcription"/>
    <property type="evidence" value="ECO:0007669"/>
    <property type="project" value="TreeGrafter"/>
</dbReference>
<evidence type="ECO:0000313" key="14">
    <source>
        <dbReference type="Proteomes" id="UP000657574"/>
    </source>
</evidence>
<comment type="PTM">
    <text evidence="11">Upon Fe-S cluster removal intramolecular disulfide bonds are formed.</text>
</comment>
<dbReference type="HAMAP" id="MF_01479">
    <property type="entry name" value="WhiB"/>
    <property type="match status" value="1"/>
</dbReference>
<dbReference type="GO" id="GO:0051539">
    <property type="term" value="F:4 iron, 4 sulfur cluster binding"/>
    <property type="evidence" value="ECO:0007669"/>
    <property type="project" value="UniProtKB-UniRule"/>
</dbReference>
<dbReference type="PROSITE" id="PS51674">
    <property type="entry name" value="4FE4S_WBL"/>
    <property type="match status" value="1"/>
</dbReference>
<dbReference type="PANTHER" id="PTHR38839">
    <property type="entry name" value="TRANSCRIPTIONAL REGULATOR WHID-RELATED"/>
    <property type="match status" value="1"/>
</dbReference>
<evidence type="ECO:0000259" key="12">
    <source>
        <dbReference type="PROSITE" id="PS51674"/>
    </source>
</evidence>
<evidence type="ECO:0000256" key="11">
    <source>
        <dbReference type="HAMAP-Rule" id="MF_01479"/>
    </source>
</evidence>
<dbReference type="GO" id="GO:0003677">
    <property type="term" value="F:DNA binding"/>
    <property type="evidence" value="ECO:0007669"/>
    <property type="project" value="UniProtKB-UniRule"/>
</dbReference>
<evidence type="ECO:0000256" key="1">
    <source>
        <dbReference type="ARBA" id="ARBA00004496"/>
    </source>
</evidence>
<dbReference type="Pfam" id="PF02467">
    <property type="entry name" value="Whib"/>
    <property type="match status" value="1"/>
</dbReference>
<evidence type="ECO:0000256" key="8">
    <source>
        <dbReference type="ARBA" id="ARBA00023125"/>
    </source>
</evidence>
<evidence type="ECO:0000256" key="7">
    <source>
        <dbReference type="ARBA" id="ARBA00023015"/>
    </source>
</evidence>
<keyword evidence="7 11" id="KW-0805">Transcription regulation</keyword>
<dbReference type="AlphaFoldDB" id="A0A917P6F8"/>
<evidence type="ECO:0000256" key="10">
    <source>
        <dbReference type="ARBA" id="ARBA00023163"/>
    </source>
</evidence>
<dbReference type="InterPro" id="IPR003482">
    <property type="entry name" value="Whib"/>
</dbReference>
<comment type="subcellular location">
    <subcellularLocation>
        <location evidence="1 11">Cytoplasm</location>
    </subcellularLocation>
</comment>
<comment type="cofactor">
    <cofactor evidence="11">
        <name>[4Fe-4S] cluster</name>
        <dbReference type="ChEBI" id="CHEBI:49883"/>
    </cofactor>
    <text evidence="11">Binds 1 [4Fe-4S] cluster per subunit. Following nitrosylation of the [4Fe-4S] cluster binds 1 [4Fe-8(NO)] cluster per subunit.</text>
</comment>
<keyword evidence="10 11" id="KW-0804">Transcription</keyword>
<evidence type="ECO:0000256" key="3">
    <source>
        <dbReference type="ARBA" id="ARBA00022485"/>
    </source>
</evidence>
<keyword evidence="8 11" id="KW-0238">DNA-binding</keyword>
<comment type="function">
    <text evidence="11">Acts as a transcriptional regulator. Probably redox-responsive. The apo- but not holo-form probably binds DNA.</text>
</comment>
<keyword evidence="4 11" id="KW-0479">Metal-binding</keyword>
<reference evidence="13" key="1">
    <citation type="journal article" date="2014" name="Int. J. Syst. Evol. Microbiol.">
        <title>Complete genome sequence of Corynebacterium casei LMG S-19264T (=DSM 44701T), isolated from a smear-ripened cheese.</title>
        <authorList>
            <consortium name="US DOE Joint Genome Institute (JGI-PGF)"/>
            <person name="Walter F."/>
            <person name="Albersmeier A."/>
            <person name="Kalinowski J."/>
            <person name="Ruckert C."/>
        </authorList>
    </citation>
    <scope>NUCLEOTIDE SEQUENCE</scope>
    <source>
        <strain evidence="13">JCM 3086</strain>
    </source>
</reference>
<name>A0A917P6F8_9ACTN</name>
<keyword evidence="9 11" id="KW-1015">Disulfide bond</keyword>
<keyword evidence="11" id="KW-0963">Cytoplasm</keyword>
<feature type="binding site" evidence="11">
    <location>
        <position position="45"/>
    </location>
    <ligand>
        <name>[4Fe-4S] cluster</name>
        <dbReference type="ChEBI" id="CHEBI:49883"/>
    </ligand>
</feature>
<comment type="caution">
    <text evidence="13">The sequence shown here is derived from an EMBL/GenBank/DDBJ whole genome shotgun (WGS) entry which is preliminary data.</text>
</comment>
<keyword evidence="5 11" id="KW-0408">Iron</keyword>
<evidence type="ECO:0000256" key="5">
    <source>
        <dbReference type="ARBA" id="ARBA00023004"/>
    </source>
</evidence>
<keyword evidence="3 11" id="KW-0004">4Fe-4S</keyword>
<keyword evidence="6 11" id="KW-0411">Iron-sulfur</keyword>
<evidence type="ECO:0000256" key="4">
    <source>
        <dbReference type="ARBA" id="ARBA00022723"/>
    </source>
</evidence>
<evidence type="ECO:0000256" key="6">
    <source>
        <dbReference type="ARBA" id="ARBA00023014"/>
    </source>
</evidence>
<dbReference type="GO" id="GO:0005737">
    <property type="term" value="C:cytoplasm"/>
    <property type="evidence" value="ECO:0007669"/>
    <property type="project" value="UniProtKB-SubCell"/>
</dbReference>
<organism evidence="13 14">
    <name type="scientific">Streptomyces brasiliensis</name>
    <dbReference type="NCBI Taxonomy" id="1954"/>
    <lineage>
        <taxon>Bacteria</taxon>
        <taxon>Bacillati</taxon>
        <taxon>Actinomycetota</taxon>
        <taxon>Actinomycetes</taxon>
        <taxon>Kitasatosporales</taxon>
        <taxon>Streptomycetaceae</taxon>
        <taxon>Streptomyces</taxon>
    </lineage>
</organism>
<feature type="binding site" evidence="11">
    <location>
        <position position="48"/>
    </location>
    <ligand>
        <name>[4Fe-4S] cluster</name>
        <dbReference type="ChEBI" id="CHEBI:49883"/>
    </ligand>
</feature>
<accession>A0A917P6F8</accession>
<dbReference type="InterPro" id="IPR034768">
    <property type="entry name" value="4FE4S_WBL"/>
</dbReference>
<feature type="binding site" evidence="11">
    <location>
        <position position="54"/>
    </location>
    <ligand>
        <name>[4Fe-4S] cluster</name>
        <dbReference type="ChEBI" id="CHEBI:49883"/>
    </ligand>
</feature>
<comment type="similarity">
    <text evidence="2 11">Belongs to the WhiB family.</text>
</comment>
<reference evidence="13" key="2">
    <citation type="submission" date="2020-09" db="EMBL/GenBank/DDBJ databases">
        <authorList>
            <person name="Sun Q."/>
            <person name="Ohkuma M."/>
        </authorList>
    </citation>
    <scope>NUCLEOTIDE SEQUENCE</scope>
    <source>
        <strain evidence="13">JCM 3086</strain>
    </source>
</reference>
<evidence type="ECO:0000256" key="2">
    <source>
        <dbReference type="ARBA" id="ARBA00006597"/>
    </source>
</evidence>
<dbReference type="GO" id="GO:0047134">
    <property type="term" value="F:protein-disulfide reductase [NAD(P)H] activity"/>
    <property type="evidence" value="ECO:0007669"/>
    <property type="project" value="TreeGrafter"/>
</dbReference>
<dbReference type="GO" id="GO:0046872">
    <property type="term" value="F:metal ion binding"/>
    <property type="evidence" value="ECO:0007669"/>
    <property type="project" value="UniProtKB-KW"/>
</dbReference>
<protein>
    <recommendedName>
        <fullName evidence="11">Transcriptional regulator WhiB</fullName>
    </recommendedName>
</protein>
<sequence>MYRDPLVGAGWQERSACRGEDPDLFFPIGETGPSLLQIDTAKAVCRQCPVVDLCRQWALETHEVYGIWGGTSEADRRLLHRDAARTAIGSASADT</sequence>
<dbReference type="GO" id="GO:0035731">
    <property type="term" value="F:dinitrosyl-iron complex binding"/>
    <property type="evidence" value="ECO:0007669"/>
    <property type="project" value="UniProtKB-UniRule"/>
</dbReference>
<feature type="binding site" evidence="11">
    <location>
        <position position="17"/>
    </location>
    <ligand>
        <name>[4Fe-4S] cluster</name>
        <dbReference type="ChEBI" id="CHEBI:49883"/>
    </ligand>
</feature>
<comment type="PTM">
    <text evidence="11">The Fe-S cluster can be nitrosylated by nitric oxide (NO).</text>
</comment>
<proteinExistence type="inferred from homology"/>
<dbReference type="GO" id="GO:0045454">
    <property type="term" value="P:cell redox homeostasis"/>
    <property type="evidence" value="ECO:0007669"/>
    <property type="project" value="TreeGrafter"/>
</dbReference>
<dbReference type="RefSeq" id="WP_189316948.1">
    <property type="nucleotide sequence ID" value="NZ_BMQA01000078.1"/>
</dbReference>
<keyword evidence="14" id="KW-1185">Reference proteome</keyword>